<organism evidence="1">
    <name type="scientific">Arundo donax</name>
    <name type="common">Giant reed</name>
    <name type="synonym">Donax arundinaceus</name>
    <dbReference type="NCBI Taxonomy" id="35708"/>
    <lineage>
        <taxon>Eukaryota</taxon>
        <taxon>Viridiplantae</taxon>
        <taxon>Streptophyta</taxon>
        <taxon>Embryophyta</taxon>
        <taxon>Tracheophyta</taxon>
        <taxon>Spermatophyta</taxon>
        <taxon>Magnoliopsida</taxon>
        <taxon>Liliopsida</taxon>
        <taxon>Poales</taxon>
        <taxon>Poaceae</taxon>
        <taxon>PACMAD clade</taxon>
        <taxon>Arundinoideae</taxon>
        <taxon>Arundineae</taxon>
        <taxon>Arundo</taxon>
    </lineage>
</organism>
<reference evidence="1" key="1">
    <citation type="submission" date="2014-09" db="EMBL/GenBank/DDBJ databases">
        <authorList>
            <person name="Magalhaes I.L.F."/>
            <person name="Oliveira U."/>
            <person name="Santos F.R."/>
            <person name="Vidigal T.H.D.A."/>
            <person name="Brescovit A.D."/>
            <person name="Santos A.J."/>
        </authorList>
    </citation>
    <scope>NUCLEOTIDE SEQUENCE</scope>
    <source>
        <tissue evidence="1">Shoot tissue taken approximately 20 cm above the soil surface</tissue>
    </source>
</reference>
<reference evidence="1" key="2">
    <citation type="journal article" date="2015" name="Data Brief">
        <title>Shoot transcriptome of the giant reed, Arundo donax.</title>
        <authorList>
            <person name="Barrero R.A."/>
            <person name="Guerrero F.D."/>
            <person name="Moolhuijzen P."/>
            <person name="Goolsby J.A."/>
            <person name="Tidwell J."/>
            <person name="Bellgard S.E."/>
            <person name="Bellgard M.I."/>
        </authorList>
    </citation>
    <scope>NUCLEOTIDE SEQUENCE</scope>
    <source>
        <tissue evidence="1">Shoot tissue taken approximately 20 cm above the soil surface</tissue>
    </source>
</reference>
<accession>A0A0A9BUS1</accession>
<sequence length="102" mass="10847">MSSFLAINKASFSLYFSASSFAFSFALTSAFTIESASLIVVCASSNLAIRVEASKDFWSARIFASEISSSSASFSLFHEISDAAEASSFSCIFISNSFNLAS</sequence>
<dbReference type="EMBL" id="GBRH01232975">
    <property type="protein sequence ID" value="JAD64920.1"/>
    <property type="molecule type" value="Transcribed_RNA"/>
</dbReference>
<protein>
    <submittedName>
        <fullName evidence="1">Uncharacterized protein</fullName>
    </submittedName>
</protein>
<evidence type="ECO:0000313" key="1">
    <source>
        <dbReference type="EMBL" id="JAD64920.1"/>
    </source>
</evidence>
<name>A0A0A9BUS1_ARUDO</name>
<proteinExistence type="predicted"/>
<dbReference type="AlphaFoldDB" id="A0A0A9BUS1"/>